<protein>
    <submittedName>
        <fullName evidence="1">Uncharacterized protein</fullName>
    </submittedName>
</protein>
<gene>
    <name evidence="1" type="ORF">AFUS01_LOCUS12869</name>
</gene>
<organism evidence="1 2">
    <name type="scientific">Allacma fusca</name>
    <dbReference type="NCBI Taxonomy" id="39272"/>
    <lineage>
        <taxon>Eukaryota</taxon>
        <taxon>Metazoa</taxon>
        <taxon>Ecdysozoa</taxon>
        <taxon>Arthropoda</taxon>
        <taxon>Hexapoda</taxon>
        <taxon>Collembola</taxon>
        <taxon>Symphypleona</taxon>
        <taxon>Sminthuridae</taxon>
        <taxon>Allacma</taxon>
    </lineage>
</organism>
<comment type="caution">
    <text evidence="1">The sequence shown here is derived from an EMBL/GenBank/DDBJ whole genome shotgun (WGS) entry which is preliminary data.</text>
</comment>
<sequence>KALLNNPDYQETLWCIKFRYRLIS</sequence>
<name>A0A8J2JRX2_9HEXA</name>
<evidence type="ECO:0000313" key="1">
    <source>
        <dbReference type="EMBL" id="CAG7723807.1"/>
    </source>
</evidence>
<keyword evidence="2" id="KW-1185">Reference proteome</keyword>
<reference evidence="1" key="1">
    <citation type="submission" date="2021-06" db="EMBL/GenBank/DDBJ databases">
        <authorList>
            <person name="Hodson N. C."/>
            <person name="Mongue J. A."/>
            <person name="Jaron S. K."/>
        </authorList>
    </citation>
    <scope>NUCLEOTIDE SEQUENCE</scope>
</reference>
<evidence type="ECO:0000313" key="2">
    <source>
        <dbReference type="Proteomes" id="UP000708208"/>
    </source>
</evidence>
<accession>A0A8J2JRX2</accession>
<dbReference type="AlphaFoldDB" id="A0A8J2JRX2"/>
<dbReference type="EMBL" id="CAJVCH010102784">
    <property type="protein sequence ID" value="CAG7723807.1"/>
    <property type="molecule type" value="Genomic_DNA"/>
</dbReference>
<proteinExistence type="predicted"/>
<dbReference type="Proteomes" id="UP000708208">
    <property type="component" value="Unassembled WGS sequence"/>
</dbReference>
<feature type="non-terminal residue" evidence="1">
    <location>
        <position position="1"/>
    </location>
</feature>